<keyword evidence="1" id="KW-0812">Transmembrane</keyword>
<evidence type="ECO:0000313" key="2">
    <source>
        <dbReference type="EMBL" id="SCZ35723.1"/>
    </source>
</evidence>
<keyword evidence="1" id="KW-0472">Membrane</keyword>
<name>A0A1G5NE68_9PSED</name>
<organism evidence="2 3">
    <name type="scientific">Pseudomonas oryzihabitans</name>
    <dbReference type="NCBI Taxonomy" id="47885"/>
    <lineage>
        <taxon>Bacteria</taxon>
        <taxon>Pseudomonadati</taxon>
        <taxon>Pseudomonadota</taxon>
        <taxon>Gammaproteobacteria</taxon>
        <taxon>Pseudomonadales</taxon>
        <taxon>Pseudomonadaceae</taxon>
        <taxon>Pseudomonas</taxon>
    </lineage>
</organism>
<proteinExistence type="predicted"/>
<dbReference type="AlphaFoldDB" id="A0A1G5NE68"/>
<sequence length="44" mass="4825">MSLCYHRPSASLPVPSLMDKLSLLHLLLIFTAIACMALLASLIR</sequence>
<dbReference type="GeneID" id="80427843"/>
<protein>
    <submittedName>
        <fullName evidence="2">Uncharacterized protein</fullName>
    </submittedName>
</protein>
<evidence type="ECO:0000256" key="1">
    <source>
        <dbReference type="SAM" id="Phobius"/>
    </source>
</evidence>
<dbReference type="RefSeq" id="WP_256204021.1">
    <property type="nucleotide sequence ID" value="NZ_CP044074.1"/>
</dbReference>
<keyword evidence="1" id="KW-1133">Transmembrane helix</keyword>
<dbReference type="Proteomes" id="UP000183046">
    <property type="component" value="Unassembled WGS sequence"/>
</dbReference>
<dbReference type="EMBL" id="FMWB01000005">
    <property type="protein sequence ID" value="SCZ35723.1"/>
    <property type="molecule type" value="Genomic_DNA"/>
</dbReference>
<gene>
    <name evidence="2" type="ORF">SAMN05216279_105292</name>
</gene>
<feature type="transmembrane region" description="Helical" evidence="1">
    <location>
        <begin position="23"/>
        <end position="43"/>
    </location>
</feature>
<accession>A0A1G5NE68</accession>
<reference evidence="3" key="1">
    <citation type="submission" date="2016-10" db="EMBL/GenBank/DDBJ databases">
        <authorList>
            <person name="de Groot N.N."/>
        </authorList>
    </citation>
    <scope>NUCLEOTIDE SEQUENCE [LARGE SCALE GENOMIC DNA]</scope>
    <source>
        <strain evidence="3">DSM 15758</strain>
    </source>
</reference>
<dbReference type="PROSITE" id="PS51257">
    <property type="entry name" value="PROKAR_LIPOPROTEIN"/>
    <property type="match status" value="1"/>
</dbReference>
<evidence type="ECO:0000313" key="3">
    <source>
        <dbReference type="Proteomes" id="UP000183046"/>
    </source>
</evidence>
<comment type="caution">
    <text evidence="2">The sequence shown here is derived from an EMBL/GenBank/DDBJ whole genome shotgun (WGS) entry which is preliminary data.</text>
</comment>